<keyword evidence="2" id="KW-1185">Reference proteome</keyword>
<organism evidence="1 2">
    <name type="scientific">Thiobacillus denitrificans (strain ATCC 25259 / T1)</name>
    <dbReference type="NCBI Taxonomy" id="292415"/>
    <lineage>
        <taxon>Bacteria</taxon>
        <taxon>Pseudomonadati</taxon>
        <taxon>Pseudomonadota</taxon>
        <taxon>Betaproteobacteria</taxon>
        <taxon>Nitrosomonadales</taxon>
        <taxon>Thiobacillaceae</taxon>
        <taxon>Thiobacillus</taxon>
    </lineage>
</organism>
<sequence length="216" mass="24081">MNTPPPPADYFSHARPEMLRFVPTDRSRVLELGCASGAFGGALKHRQPAEVWGVEPDAEAARSAAARLDRVFHGRLEARLDELPTRHFDCVVCNDVLEHLDDPDATLRALTRVMAPNAVLVGSVPNVRYFPVLLDLLWNADWRYAEDGVLDRTHRRFFTHKSFARTLAEAGYAPQQIVGINPTASIKARLACMLSLGKLDDCRYLQFAFVATVRPA</sequence>
<name>Q3SLY7_THIDA</name>
<evidence type="ECO:0000313" key="1">
    <source>
        <dbReference type="EMBL" id="AAZ96265.1"/>
    </source>
</evidence>
<dbReference type="SUPFAM" id="SSF53335">
    <property type="entry name" value="S-adenosyl-L-methionine-dependent methyltransferases"/>
    <property type="match status" value="1"/>
</dbReference>
<dbReference type="Proteomes" id="UP000008291">
    <property type="component" value="Chromosome"/>
</dbReference>
<dbReference type="InterPro" id="IPR029063">
    <property type="entry name" value="SAM-dependent_MTases_sf"/>
</dbReference>
<dbReference type="EMBL" id="CP000116">
    <property type="protein sequence ID" value="AAZ96265.1"/>
    <property type="molecule type" value="Genomic_DNA"/>
</dbReference>
<dbReference type="RefSeq" id="WP_011310825.1">
    <property type="nucleotide sequence ID" value="NC_007404.1"/>
</dbReference>
<dbReference type="KEGG" id="tbd:Tbd_0312"/>
<accession>Q3SLY7</accession>
<gene>
    <name evidence="1" type="ordered locus">Tbd_0312</name>
</gene>
<evidence type="ECO:0000313" key="2">
    <source>
        <dbReference type="Proteomes" id="UP000008291"/>
    </source>
</evidence>
<dbReference type="Gene3D" id="3.40.50.150">
    <property type="entry name" value="Vaccinia Virus protein VP39"/>
    <property type="match status" value="1"/>
</dbReference>
<dbReference type="OrthoDB" id="9790457at2"/>
<dbReference type="STRING" id="292415.Tbd_0312"/>
<protein>
    <submittedName>
        <fullName evidence="1">Uncharacterized protein</fullName>
    </submittedName>
</protein>
<dbReference type="PANTHER" id="PTHR43861">
    <property type="entry name" value="TRANS-ACONITATE 2-METHYLTRANSFERASE-RELATED"/>
    <property type="match status" value="1"/>
</dbReference>
<dbReference type="Pfam" id="PF13489">
    <property type="entry name" value="Methyltransf_23"/>
    <property type="match status" value="1"/>
</dbReference>
<dbReference type="AlphaFoldDB" id="Q3SLY7"/>
<dbReference type="HOGENOM" id="CLU_088541_0_0_4"/>
<dbReference type="CDD" id="cd02440">
    <property type="entry name" value="AdoMet_MTases"/>
    <property type="match status" value="1"/>
</dbReference>
<dbReference type="eggNOG" id="COG2227">
    <property type="taxonomic scope" value="Bacteria"/>
</dbReference>
<proteinExistence type="predicted"/>
<reference evidence="1 2" key="1">
    <citation type="journal article" date="2006" name="J. Bacteriol.">
        <title>The genome sequence of the obligately chemolithoautotrophic, facultatively anaerobic bacterium Thiobacillus denitrificans.</title>
        <authorList>
            <person name="Beller H.R."/>
            <person name="Chain P.S."/>
            <person name="Letain T.E."/>
            <person name="Chakicherla A."/>
            <person name="Larimer F.W."/>
            <person name="Richardson P.M."/>
            <person name="Coleman M.A."/>
            <person name="Wood A.P."/>
            <person name="Kelly D.P."/>
        </authorList>
    </citation>
    <scope>NUCLEOTIDE SEQUENCE [LARGE SCALE GENOMIC DNA]</scope>
    <source>
        <strain evidence="1 2">ATCC 25259</strain>
    </source>
</reference>